<proteinExistence type="predicted"/>
<name>A0AAN4YTU7_ASPOZ</name>
<sequence>MLRPYRSPSTSLKQTYPPAKILTDAGVLLGLGVSSDSKVHGLAQEARWAGKFAGLSDREAIALVSTNIEAILGIGSKRTANGGEDSQRYRGDFVVWEGDPLRGEGSVVVSVQDGEKIADCWPDTSNVIL</sequence>
<dbReference type="Proteomes" id="UP001165205">
    <property type="component" value="Unassembled WGS sequence"/>
</dbReference>
<evidence type="ECO:0000313" key="1">
    <source>
        <dbReference type="EMBL" id="GMG33009.1"/>
    </source>
</evidence>
<dbReference type="Gene3D" id="3.20.20.140">
    <property type="entry name" value="Metal-dependent hydrolases"/>
    <property type="match status" value="1"/>
</dbReference>
<gene>
    <name evidence="1" type="ORF">Aory04_000861000</name>
</gene>
<protein>
    <submittedName>
        <fullName evidence="1">Unnamed protein product</fullName>
    </submittedName>
</protein>
<dbReference type="InterPro" id="IPR032466">
    <property type="entry name" value="Metal_Hydrolase"/>
</dbReference>
<accession>A0AAN4YTU7</accession>
<dbReference type="EMBL" id="BSYA01000110">
    <property type="protein sequence ID" value="GMG33009.1"/>
    <property type="molecule type" value="Genomic_DNA"/>
</dbReference>
<dbReference type="AlphaFoldDB" id="A0AAN4YTU7"/>
<comment type="caution">
    <text evidence="1">The sequence shown here is derived from an EMBL/GenBank/DDBJ whole genome shotgun (WGS) entry which is preliminary data.</text>
</comment>
<evidence type="ECO:0000313" key="2">
    <source>
        <dbReference type="Proteomes" id="UP001165205"/>
    </source>
</evidence>
<organism evidence="1 2">
    <name type="scientific">Aspergillus oryzae</name>
    <name type="common">Yellow koji mold</name>
    <dbReference type="NCBI Taxonomy" id="5062"/>
    <lineage>
        <taxon>Eukaryota</taxon>
        <taxon>Fungi</taxon>
        <taxon>Dikarya</taxon>
        <taxon>Ascomycota</taxon>
        <taxon>Pezizomycotina</taxon>
        <taxon>Eurotiomycetes</taxon>
        <taxon>Eurotiomycetidae</taxon>
        <taxon>Eurotiales</taxon>
        <taxon>Aspergillaceae</taxon>
        <taxon>Aspergillus</taxon>
        <taxon>Aspergillus subgen. Circumdati</taxon>
    </lineage>
</organism>
<dbReference type="SUPFAM" id="SSF51556">
    <property type="entry name" value="Metallo-dependent hydrolases"/>
    <property type="match status" value="1"/>
</dbReference>
<reference evidence="1" key="1">
    <citation type="submission" date="2023-04" db="EMBL/GenBank/DDBJ databases">
        <title>Aspergillus oryzae NBRC 4228.</title>
        <authorList>
            <person name="Ichikawa N."/>
            <person name="Sato H."/>
            <person name="Tonouchi N."/>
        </authorList>
    </citation>
    <scope>NUCLEOTIDE SEQUENCE</scope>
    <source>
        <strain evidence="1">NBRC 4228</strain>
    </source>
</reference>